<dbReference type="Pfam" id="PF02801">
    <property type="entry name" value="Ketoacyl-synt_C"/>
    <property type="match status" value="1"/>
</dbReference>
<dbReference type="PANTHER" id="PTHR43775:SF51">
    <property type="entry name" value="INACTIVE PHENOLPHTHIOCEROL SYNTHESIS POLYKETIDE SYNTHASE TYPE I PKS1-RELATED"/>
    <property type="match status" value="1"/>
</dbReference>
<evidence type="ECO:0000256" key="5">
    <source>
        <dbReference type="ARBA" id="ARBA00022679"/>
    </source>
</evidence>
<dbReference type="GO" id="GO:0006633">
    <property type="term" value="P:fatty acid biosynthetic process"/>
    <property type="evidence" value="ECO:0007669"/>
    <property type="project" value="UniProtKB-UniPathway"/>
</dbReference>
<keyword evidence="3" id="KW-0596">Phosphopantetheine</keyword>
<dbReference type="Gene3D" id="3.10.129.110">
    <property type="entry name" value="Polyketide synthase dehydratase"/>
    <property type="match status" value="1"/>
</dbReference>
<dbReference type="CDD" id="cd00833">
    <property type="entry name" value="PKS"/>
    <property type="match status" value="1"/>
</dbReference>
<dbReference type="InterPro" id="IPR020807">
    <property type="entry name" value="PKS_DH"/>
</dbReference>
<dbReference type="SMART" id="SM00825">
    <property type="entry name" value="PKS_KS"/>
    <property type="match status" value="1"/>
</dbReference>
<dbReference type="GO" id="GO:0071770">
    <property type="term" value="P:DIM/DIP cell wall layer assembly"/>
    <property type="evidence" value="ECO:0007669"/>
    <property type="project" value="TreeGrafter"/>
</dbReference>
<feature type="compositionally biased region" description="Basic and acidic residues" evidence="9">
    <location>
        <begin position="1327"/>
        <end position="1339"/>
    </location>
</feature>
<keyword evidence="6" id="KW-0511">Multifunctional enzyme</keyword>
<dbReference type="SMART" id="SM00826">
    <property type="entry name" value="PKS_DH"/>
    <property type="match status" value="1"/>
</dbReference>
<dbReference type="SMART" id="SM00822">
    <property type="entry name" value="PKS_KR"/>
    <property type="match status" value="1"/>
</dbReference>
<dbReference type="PRINTS" id="PR01483">
    <property type="entry name" value="FASYNTHASE"/>
</dbReference>
<dbReference type="GO" id="GO:0031177">
    <property type="term" value="F:phosphopantetheine binding"/>
    <property type="evidence" value="ECO:0007669"/>
    <property type="project" value="InterPro"/>
</dbReference>
<dbReference type="InterPro" id="IPR014030">
    <property type="entry name" value="Ketoacyl_synth_N"/>
</dbReference>
<keyword evidence="5 13" id="KW-0808">Transferase</keyword>
<comment type="function">
    <text evidence="7">Involved in production of the polyketide antibiotic thailandamide.</text>
</comment>
<dbReference type="Gene3D" id="3.40.47.10">
    <property type="match status" value="1"/>
</dbReference>
<reference evidence="13" key="1">
    <citation type="submission" date="2019-02" db="EMBL/GenBank/DDBJ databases">
        <authorList>
            <person name="Gruber-Vodicka R. H."/>
            <person name="Seah K. B. B."/>
        </authorList>
    </citation>
    <scope>NUCLEOTIDE SEQUENCE</scope>
    <source>
        <strain evidence="13">BECK_S313</strain>
    </source>
</reference>
<evidence type="ECO:0000256" key="9">
    <source>
        <dbReference type="SAM" id="MobiDB-lite"/>
    </source>
</evidence>
<dbReference type="PROSITE" id="PS52019">
    <property type="entry name" value="PKS_MFAS_DH"/>
    <property type="match status" value="1"/>
</dbReference>
<dbReference type="InterPro" id="IPR020843">
    <property type="entry name" value="ER"/>
</dbReference>
<dbReference type="InterPro" id="IPR020806">
    <property type="entry name" value="PKS_PP-bd"/>
</dbReference>
<dbReference type="SUPFAM" id="SSF55048">
    <property type="entry name" value="Probable ACP-binding domain of malonyl-CoA ACP transacylase"/>
    <property type="match status" value="1"/>
</dbReference>
<dbReference type="InterPro" id="IPR042104">
    <property type="entry name" value="PKS_dehydratase_sf"/>
</dbReference>
<evidence type="ECO:0000256" key="2">
    <source>
        <dbReference type="ARBA" id="ARBA00006484"/>
    </source>
</evidence>
<comment type="pathway">
    <text evidence="1">Lipid metabolism; fatty acid biosynthesis.</text>
</comment>
<dbReference type="FunFam" id="3.40.47.10:FF:000019">
    <property type="entry name" value="Polyketide synthase type I"/>
    <property type="match status" value="1"/>
</dbReference>
<dbReference type="Gene3D" id="3.30.70.3290">
    <property type="match status" value="1"/>
</dbReference>
<dbReference type="SUPFAM" id="SSF50129">
    <property type="entry name" value="GroES-like"/>
    <property type="match status" value="1"/>
</dbReference>
<dbReference type="InterPro" id="IPR016039">
    <property type="entry name" value="Thiolase-like"/>
</dbReference>
<dbReference type="PROSITE" id="PS00012">
    <property type="entry name" value="PHOSPHOPANTETHEINE"/>
    <property type="match status" value="1"/>
</dbReference>
<feature type="domain" description="Carrier" evidence="10">
    <location>
        <begin position="2135"/>
        <end position="2210"/>
    </location>
</feature>
<protein>
    <submittedName>
        <fullName evidence="13">Acyl transferase domain-containing protein</fullName>
    </submittedName>
</protein>
<dbReference type="FunFam" id="3.40.50.720:FF:000209">
    <property type="entry name" value="Polyketide synthase Pks12"/>
    <property type="match status" value="1"/>
</dbReference>
<dbReference type="InterPro" id="IPR036736">
    <property type="entry name" value="ACP-like_sf"/>
</dbReference>
<accession>A0A450WAQ0</accession>
<dbReference type="CDD" id="cd08955">
    <property type="entry name" value="KR_2_FAS_SDR_x"/>
    <property type="match status" value="1"/>
</dbReference>
<evidence type="ECO:0000256" key="3">
    <source>
        <dbReference type="ARBA" id="ARBA00022450"/>
    </source>
</evidence>
<evidence type="ECO:0000259" key="10">
    <source>
        <dbReference type="PROSITE" id="PS50075"/>
    </source>
</evidence>
<dbReference type="Gene3D" id="3.90.180.10">
    <property type="entry name" value="Medium-chain alcohol dehydrogenases, catalytic domain"/>
    <property type="match status" value="1"/>
</dbReference>
<dbReference type="InterPro" id="IPR016036">
    <property type="entry name" value="Malonyl_transacylase_ACP-bd"/>
</dbReference>
<dbReference type="InterPro" id="IPR016035">
    <property type="entry name" value="Acyl_Trfase/lysoPLipase"/>
</dbReference>
<dbReference type="SUPFAM" id="SSF51735">
    <property type="entry name" value="NAD(P)-binding Rossmann-fold domains"/>
    <property type="match status" value="3"/>
</dbReference>
<dbReference type="CDD" id="cd05195">
    <property type="entry name" value="enoyl_red"/>
    <property type="match status" value="1"/>
</dbReference>
<comment type="similarity">
    <text evidence="2">Belongs to the short-chain dehydrogenases/reductases (SDR) family.</text>
</comment>
<evidence type="ECO:0000259" key="11">
    <source>
        <dbReference type="PROSITE" id="PS52004"/>
    </source>
</evidence>
<feature type="region of interest" description="N-terminal hotdog fold" evidence="8">
    <location>
        <begin position="972"/>
        <end position="1097"/>
    </location>
</feature>
<dbReference type="SMART" id="SM00827">
    <property type="entry name" value="PKS_AT"/>
    <property type="match status" value="1"/>
</dbReference>
<feature type="domain" description="PKS/mFAS DH" evidence="12">
    <location>
        <begin position="972"/>
        <end position="1259"/>
    </location>
</feature>
<dbReference type="SMART" id="SM00823">
    <property type="entry name" value="PKS_PP"/>
    <property type="match status" value="1"/>
</dbReference>
<name>A0A450WAQ0_9GAMM</name>
<dbReference type="GO" id="GO:0016491">
    <property type="term" value="F:oxidoreductase activity"/>
    <property type="evidence" value="ECO:0007669"/>
    <property type="project" value="InterPro"/>
</dbReference>
<dbReference type="InterPro" id="IPR049551">
    <property type="entry name" value="PKS_DH_C"/>
</dbReference>
<feature type="compositionally biased region" description="Basic and acidic residues" evidence="9">
    <location>
        <begin position="2248"/>
        <end position="2257"/>
    </location>
</feature>
<dbReference type="UniPathway" id="UPA00094"/>
<dbReference type="SUPFAM" id="SSF52151">
    <property type="entry name" value="FabD/lysophospholipase-like"/>
    <property type="match status" value="1"/>
</dbReference>
<sequence length="2257" mass="244413">MVSDFSDEVESLSPLQQAAVALEQMQSDLDAIESARTEPIAIIGMGCRFPGAGNPDAYWRLLQDGVDAIREIPPERWDMDVWFDPDPEAPGKIYSRHGGFLSDIDRFDPGFFGISPREAIDMDPQQRLLLEVAWEAMENAGLAPDGLTDRGVGIFVGVSQTEYGSVMVWGGRPEDTTAHVLTGGTSICFTAGRLSYVLGLQGPALAVDTACSSSLVAIHTACQSLRGAECESALAGGVNLNLFPESMAALSRTRALSPEGRCKTFDAGADGYARSEGCGIVVLKRLSDAIADQDNVLAVIRGSAINHDGASSGFTAPNRLAQEKVIREALHNARVTPTEVSYIEAHGTGTSLGDPIEVGALGTIFGKDHSQNSPLTVGSVKTNFGHPEAAAGIAGLMKIVLSLQHEEIPPHLHFQTPNPHIDWENLPFQVPVERQPWPRGDVSRIAGVSSFGMSGTNAHVVLAEAPSVGWGKLANPNEEVLISDSVGVRSSPQPTDLAERPFHLLTLSAKTDEALRESAGNYAMYLETHPEIPFADVCFTANTGRSHFQHRLALAAESATDAQTQLRAANYIVGNTSQERPKLVFLFTGQGSQYVGMGQQLYETQPLFRETLDRCDAILRPLEAPLLDLLYGDTGGDAGNAALQGGIGNTDALNQTIYTQPALFALEYALAKLWQSWGVTPDAVMGHSVGEYVAACIAGVFSLEDGLKLIAARGRLMQTRCETGAMLALPIDENAAREIIAPYARAVSIAAINGPASVVISGESEAMASLSAVLADRDIRPKRLSVSHAFHSPMMEPMLAEFERVADSIPYAKPKIPLCSNVTGEMAAEEIATPAYWVRHVRQPVRFAAGVETLHKEGVDAFLEIGPKPALLGMAGQCLPDDAGIACLPSLRPGQEGEQDDWRQLLQSLGQWYAQGGVVDWIAFEKGPNKKDPDNKSPRRKVQLPTYPFQRQRYWREKANLARRAARDPSEHPLLGKRLRLPGSHEIRFESEVELSVIPWLADHRIFDVAVFPATGYLEMALAAGADIVGATVRSPLRIQNVTIEQALILPEKETTTIQFVLSPEEHGYHFQLFSLGEGSLWTPHMSGQLVTDSPTKQPIKQPDAVELTERQNSCPTELSVADHYQVCRERGLNYGPGFQAIKRLFQGEGVALGEIALPESFIDERKDYQLHPVLLDAAFQVTVAATSAVSGNDTYLPTGVKELQLWGHPGTRLWSFAKVIDSDEKHFTFDVSLFDEAGAPIGSIEGLTAERVGSGTLARHFKTKWDYLHEITWRTREWEATESDTDEIGRWLIFADSAGVGGELATRLEEMGNSCILVYAENTTSSRHESRKPAHEDGFNGPGTGDGKSNDIWHLDPARSGDFQRLFTEAFQEDTPTFKGIVHLWSLDAPDTIDLTAKELMDAQTLVCGSVLHLLRAAIERGITAKLSLVTRNAVGVDQGQDTLAVAQAPLWGMGNVIALEHPEFRCARIDLDAGGERDANAEVLFREIRSGSEEDQVAFRGNARHVARLTRHGREQALDRLHVPVGSPYQLRIPERGTLGNLELASVTRRPPKTGEVEIRVRASGLNFRDVLNALGMYPGDPGPLGGECAGEIVTIGEGVEGFQVGDPVIAMAPASFSQYVTVDAALVAPKPEMIGFEAAATLPVVFLTAYHALHRLAKLSAGDRVLIHAAAGGVGLAAIQLAQLAGAEVFATASPPKWAFLESIGVEHIMNSRTVEFAEQIMAATDGHGVDIVLNSLTSEGFVEKSLSVLGTGGRFLEIGKAGVWQADEVARIRPDVSYFLIDLADEPPPSIRAMFGELMPSFESGQLKPLPRREFSILDAIGAFRTMQQAKHIGKIVLTPPGGGNGEDASMPIRDDGAYLITGGLGALGLEVARWMVDEGAKHLVLTGRRGPSTEAQEVLRELEEIGAEIQVVGTDVSDQVQVIRLFEEIEEQKLPLRGIIHAAGVLDDGVLLQQDMDRFHKVMAPKMAGSWILHTLTKDQPLDFFVCFSSMASLLGSPGQGNYAAANAFMDALVHYRHALGLPGLSIDWGAWGKVGMAADLDSREQDRLAAMGMGSIDPEEGISALAGLMGETKSIRVGVSPVDWSVFSKRFPAIPAFLSEQVLPIPDSASSPVDFIGNLKKTPPERQRDYWAAHIQSEFNRVLGFDPSQPMDPRKGFSDMGMDSLMIVESRNRLQTSLGCSLPSTLLFNYSTLDRLVDYIAGEVLALESSREAATGVEQAVDESKSAFSEMEQLSEEEAEDLLDKELDLMA</sequence>
<dbReference type="Pfam" id="PF00698">
    <property type="entry name" value="Acyl_transf_1"/>
    <property type="match status" value="1"/>
</dbReference>
<dbReference type="GO" id="GO:0005737">
    <property type="term" value="C:cytoplasm"/>
    <property type="evidence" value="ECO:0007669"/>
    <property type="project" value="TreeGrafter"/>
</dbReference>
<dbReference type="Pfam" id="PF21089">
    <property type="entry name" value="PKS_DH_N"/>
    <property type="match status" value="1"/>
</dbReference>
<dbReference type="InterPro" id="IPR014031">
    <property type="entry name" value="Ketoacyl_synth_C"/>
</dbReference>
<gene>
    <name evidence="13" type="ORF">BECKLPF1236B_GA0070989_10564</name>
</gene>
<dbReference type="InterPro" id="IPR020841">
    <property type="entry name" value="PKS_Beta-ketoAc_synthase_dom"/>
</dbReference>
<dbReference type="InterPro" id="IPR013968">
    <property type="entry name" value="PKS_KR"/>
</dbReference>
<dbReference type="InterPro" id="IPR057326">
    <property type="entry name" value="KR_dom"/>
</dbReference>
<dbReference type="SMART" id="SM00829">
    <property type="entry name" value="PKS_ER"/>
    <property type="match status" value="1"/>
</dbReference>
<keyword evidence="4" id="KW-0597">Phosphoprotein</keyword>
<dbReference type="InterPro" id="IPR014043">
    <property type="entry name" value="Acyl_transferase_dom"/>
</dbReference>
<evidence type="ECO:0000256" key="4">
    <source>
        <dbReference type="ARBA" id="ARBA00022553"/>
    </source>
</evidence>
<dbReference type="EMBL" id="CAADFK010000056">
    <property type="protein sequence ID" value="VFK14085.1"/>
    <property type="molecule type" value="Genomic_DNA"/>
</dbReference>
<evidence type="ECO:0000256" key="6">
    <source>
        <dbReference type="ARBA" id="ARBA00023268"/>
    </source>
</evidence>
<dbReference type="Pfam" id="PF08240">
    <property type="entry name" value="ADH_N"/>
    <property type="match status" value="1"/>
</dbReference>
<feature type="region of interest" description="C-terminal hotdog fold" evidence="8">
    <location>
        <begin position="1116"/>
        <end position="1259"/>
    </location>
</feature>
<dbReference type="InterPro" id="IPR018201">
    <property type="entry name" value="Ketoacyl_synth_AS"/>
</dbReference>
<dbReference type="Pfam" id="PF14765">
    <property type="entry name" value="PS-DH"/>
    <property type="match status" value="1"/>
</dbReference>
<dbReference type="Pfam" id="PF22621">
    <property type="entry name" value="CurL-like_PKS_C"/>
    <property type="match status" value="1"/>
</dbReference>
<dbReference type="InterPro" id="IPR013154">
    <property type="entry name" value="ADH-like_N"/>
</dbReference>
<dbReference type="SUPFAM" id="SSF53901">
    <property type="entry name" value="Thiolase-like"/>
    <property type="match status" value="1"/>
</dbReference>
<dbReference type="InterPro" id="IPR050091">
    <property type="entry name" value="PKS_NRPS_Biosynth_Enz"/>
</dbReference>
<dbReference type="InterPro" id="IPR049552">
    <property type="entry name" value="PKS_DH_N"/>
</dbReference>
<dbReference type="SUPFAM" id="SSF47336">
    <property type="entry name" value="ACP-like"/>
    <property type="match status" value="1"/>
</dbReference>
<dbReference type="Pfam" id="PF00109">
    <property type="entry name" value="ketoacyl-synt"/>
    <property type="match status" value="1"/>
</dbReference>
<dbReference type="Gene3D" id="3.40.366.10">
    <property type="entry name" value="Malonyl-Coenzyme A Acyl Carrier Protein, domain 2"/>
    <property type="match status" value="1"/>
</dbReference>
<dbReference type="GO" id="GO:0004315">
    <property type="term" value="F:3-oxoacyl-[acyl-carrier-protein] synthase activity"/>
    <property type="evidence" value="ECO:0007669"/>
    <property type="project" value="InterPro"/>
</dbReference>
<feature type="region of interest" description="Disordered" evidence="9">
    <location>
        <begin position="1327"/>
        <end position="1353"/>
    </location>
</feature>
<dbReference type="PROSITE" id="PS00606">
    <property type="entry name" value="KS3_1"/>
    <property type="match status" value="1"/>
</dbReference>
<dbReference type="Pfam" id="PF13602">
    <property type="entry name" value="ADH_zinc_N_2"/>
    <property type="match status" value="1"/>
</dbReference>
<proteinExistence type="inferred from homology"/>
<dbReference type="Gene3D" id="3.40.50.720">
    <property type="entry name" value="NAD(P)-binding Rossmann-like Domain"/>
    <property type="match status" value="3"/>
</dbReference>
<dbReference type="InterPro" id="IPR049900">
    <property type="entry name" value="PKS_mFAS_DH"/>
</dbReference>
<dbReference type="Pfam" id="PF00550">
    <property type="entry name" value="PP-binding"/>
    <property type="match status" value="1"/>
</dbReference>
<dbReference type="FunFam" id="3.40.366.10:FF:000002">
    <property type="entry name" value="Probable polyketide synthase 2"/>
    <property type="match status" value="1"/>
</dbReference>
<evidence type="ECO:0000313" key="13">
    <source>
        <dbReference type="EMBL" id="VFK14085.1"/>
    </source>
</evidence>
<feature type="domain" description="Ketosynthase family 3 (KS3)" evidence="11">
    <location>
        <begin position="37"/>
        <end position="464"/>
    </location>
</feature>
<dbReference type="InterPro" id="IPR003965">
    <property type="entry name" value="Fatty_acid_synthase"/>
</dbReference>
<dbReference type="GO" id="GO:0005886">
    <property type="term" value="C:plasma membrane"/>
    <property type="evidence" value="ECO:0007669"/>
    <property type="project" value="TreeGrafter"/>
</dbReference>
<feature type="active site" description="Proton acceptor; for dehydratase activity" evidence="8">
    <location>
        <position position="1004"/>
    </location>
</feature>
<dbReference type="InterPro" id="IPR011032">
    <property type="entry name" value="GroES-like_sf"/>
</dbReference>
<dbReference type="InterPro" id="IPR036291">
    <property type="entry name" value="NAD(P)-bd_dom_sf"/>
</dbReference>
<dbReference type="Pfam" id="PF08659">
    <property type="entry name" value="KR"/>
    <property type="match status" value="1"/>
</dbReference>
<evidence type="ECO:0000256" key="1">
    <source>
        <dbReference type="ARBA" id="ARBA00005194"/>
    </source>
</evidence>
<feature type="active site" description="Proton donor; for dehydratase activity" evidence="8">
    <location>
        <position position="1177"/>
    </location>
</feature>
<evidence type="ECO:0000259" key="12">
    <source>
        <dbReference type="PROSITE" id="PS52019"/>
    </source>
</evidence>
<dbReference type="InterPro" id="IPR009081">
    <property type="entry name" value="PP-bd_ACP"/>
</dbReference>
<evidence type="ECO:0000256" key="7">
    <source>
        <dbReference type="ARBA" id="ARBA00054155"/>
    </source>
</evidence>
<organism evidence="13">
    <name type="scientific">Candidatus Kentrum sp. LPFa</name>
    <dbReference type="NCBI Taxonomy" id="2126335"/>
    <lineage>
        <taxon>Bacteria</taxon>
        <taxon>Pseudomonadati</taxon>
        <taxon>Pseudomonadota</taxon>
        <taxon>Gammaproteobacteria</taxon>
        <taxon>Candidatus Kentrum</taxon>
    </lineage>
</organism>
<dbReference type="PROSITE" id="PS50075">
    <property type="entry name" value="CARRIER"/>
    <property type="match status" value="1"/>
</dbReference>
<dbReference type="PROSITE" id="PS52004">
    <property type="entry name" value="KS3_2"/>
    <property type="match status" value="1"/>
</dbReference>
<dbReference type="Gene3D" id="1.10.1200.10">
    <property type="entry name" value="ACP-like"/>
    <property type="match status" value="1"/>
</dbReference>
<dbReference type="InterPro" id="IPR001227">
    <property type="entry name" value="Ac_transferase_dom_sf"/>
</dbReference>
<dbReference type="SMART" id="SM01294">
    <property type="entry name" value="PKS_PP_betabranch"/>
    <property type="match status" value="1"/>
</dbReference>
<feature type="region of interest" description="Disordered" evidence="9">
    <location>
        <begin position="2227"/>
        <end position="2257"/>
    </location>
</feature>
<dbReference type="GO" id="GO:0005835">
    <property type="term" value="C:fatty acid synthase complex"/>
    <property type="evidence" value="ECO:0007669"/>
    <property type="project" value="InterPro"/>
</dbReference>
<evidence type="ECO:0000256" key="8">
    <source>
        <dbReference type="PROSITE-ProRule" id="PRU01363"/>
    </source>
</evidence>
<dbReference type="InterPro" id="IPR006162">
    <property type="entry name" value="Ppantetheine_attach_site"/>
</dbReference>
<dbReference type="GO" id="GO:0004312">
    <property type="term" value="F:fatty acid synthase activity"/>
    <property type="evidence" value="ECO:0007669"/>
    <property type="project" value="InterPro"/>
</dbReference>
<dbReference type="PANTHER" id="PTHR43775">
    <property type="entry name" value="FATTY ACID SYNTHASE"/>
    <property type="match status" value="1"/>
</dbReference>